<protein>
    <submittedName>
        <fullName evidence="2">Uncharacterized protein</fullName>
    </submittedName>
</protein>
<gene>
    <name evidence="2" type="ORF">UFOVP1655_120</name>
</gene>
<reference evidence="2" key="1">
    <citation type="submission" date="2020-05" db="EMBL/GenBank/DDBJ databases">
        <authorList>
            <person name="Chiriac C."/>
            <person name="Salcher M."/>
            <person name="Ghai R."/>
            <person name="Kavagutti S V."/>
        </authorList>
    </citation>
    <scope>NUCLEOTIDE SEQUENCE</scope>
</reference>
<dbReference type="EMBL" id="LR797523">
    <property type="protein sequence ID" value="CAB4222512.1"/>
    <property type="molecule type" value="Genomic_DNA"/>
</dbReference>
<feature type="region of interest" description="Disordered" evidence="1">
    <location>
        <begin position="149"/>
        <end position="212"/>
    </location>
</feature>
<organism evidence="2">
    <name type="scientific">uncultured Caudovirales phage</name>
    <dbReference type="NCBI Taxonomy" id="2100421"/>
    <lineage>
        <taxon>Viruses</taxon>
        <taxon>Duplodnaviria</taxon>
        <taxon>Heunggongvirae</taxon>
        <taxon>Uroviricota</taxon>
        <taxon>Caudoviricetes</taxon>
        <taxon>Peduoviridae</taxon>
        <taxon>Maltschvirus</taxon>
        <taxon>Maltschvirus maltsch</taxon>
    </lineage>
</organism>
<evidence type="ECO:0000313" key="2">
    <source>
        <dbReference type="EMBL" id="CAB4222512.1"/>
    </source>
</evidence>
<feature type="region of interest" description="Disordered" evidence="1">
    <location>
        <begin position="500"/>
        <end position="520"/>
    </location>
</feature>
<feature type="region of interest" description="Disordered" evidence="1">
    <location>
        <begin position="436"/>
        <end position="479"/>
    </location>
</feature>
<feature type="compositionally biased region" description="Polar residues" evidence="1">
    <location>
        <begin position="174"/>
        <end position="183"/>
    </location>
</feature>
<feature type="compositionally biased region" description="Basic and acidic residues" evidence="1">
    <location>
        <begin position="253"/>
        <end position="266"/>
    </location>
</feature>
<sequence length="605" mass="67772">MLGFNKFNQEQAKEDRDEQIQAFMGMDAGYIGKNHPKIHKVGMAEDSSMNEEFDAEAEAKKSNLSAFDPEKDKRFSQKYLHGNIRTKADVETATKAGKKGKAEGERTQEGRLIKHAKLENTYGKQGKAVSNSEISDNAVDTIKSFHKLDAKGKREALSSARKKRKSSSVGGSHLSGNTKNETANDVEIEGKKNHTYGISGSPARYPHIHGDGSIKDQVTCPHATESCGGGDGEKGIGGSCLAQKAQGQQDATRVNRDHYSQSERHSKQSNSDHVITMANEIRNAHKKATAQGRNLLLRGDNYTNDHDAKYNEMHKELNAQLKKETGHGYKRYGYTKNPEDKNDPENGNFKVWSNSGPFVKKNPETGKHEFIKPLENRDKHMTNQTTEHDDNKHPMNQYVVANLPRPNSASKTKKDKKYKAHEEFMNNIKTFRSWKKGEDVPEGHKETHVEPEHQSKDEYHHPDGHGWTTKTRQENDEKGNVVTKKRRYHYQDYTAITPAHDNRASDEEQNAGKTKNKHGKKVGLAIVSSAVSSTPKHDLSHSTMFHDASHLDKETGILHANHPDNQEHAFAHQKATGRPTSMGVEVPSKKNVSKLGLKESVMKFI</sequence>
<name>A0A6J5T416_9CAUD</name>
<accession>A0A6J5T416</accession>
<feature type="compositionally biased region" description="Basic and acidic residues" evidence="1">
    <location>
        <begin position="436"/>
        <end position="464"/>
    </location>
</feature>
<proteinExistence type="predicted"/>
<feature type="region of interest" description="Disordered" evidence="1">
    <location>
        <begin position="242"/>
        <end position="272"/>
    </location>
</feature>
<evidence type="ECO:0000256" key="1">
    <source>
        <dbReference type="SAM" id="MobiDB-lite"/>
    </source>
</evidence>